<feature type="transmembrane region" description="Helical" evidence="9">
    <location>
        <begin position="270"/>
        <end position="291"/>
    </location>
</feature>
<feature type="transmembrane region" description="Helical" evidence="9">
    <location>
        <begin position="408"/>
        <end position="427"/>
    </location>
</feature>
<organism evidence="10 11">
    <name type="scientific">Arcanobacterium phocae</name>
    <dbReference type="NCBI Taxonomy" id="131112"/>
    <lineage>
        <taxon>Bacteria</taxon>
        <taxon>Bacillati</taxon>
        <taxon>Actinomycetota</taxon>
        <taxon>Actinomycetes</taxon>
        <taxon>Actinomycetales</taxon>
        <taxon>Actinomycetaceae</taxon>
        <taxon>Arcanobacterium</taxon>
    </lineage>
</organism>
<keyword evidence="4" id="KW-1003">Cell membrane</keyword>
<dbReference type="GeneID" id="65344787"/>
<evidence type="ECO:0000256" key="9">
    <source>
        <dbReference type="SAM" id="Phobius"/>
    </source>
</evidence>
<feature type="transmembrane region" description="Helical" evidence="9">
    <location>
        <begin position="148"/>
        <end position="168"/>
    </location>
</feature>
<evidence type="ECO:0000256" key="8">
    <source>
        <dbReference type="ARBA" id="ARBA00023136"/>
    </source>
</evidence>
<dbReference type="Proteomes" id="UP000214355">
    <property type="component" value="Chromosome I"/>
</dbReference>
<reference evidence="11" key="1">
    <citation type="submission" date="2016-10" db="EMBL/GenBank/DDBJ databases">
        <authorList>
            <person name="Varghese N."/>
            <person name="Submissions S."/>
        </authorList>
    </citation>
    <scope>NUCLEOTIDE SEQUENCE [LARGE SCALE GENOMIC DNA]</scope>
    <source>
        <strain evidence="11">DSM 10002</strain>
    </source>
</reference>
<comment type="subcellular location">
    <subcellularLocation>
        <location evidence="1">Cell membrane</location>
        <topology evidence="1">Multi-pass membrane protein</topology>
    </subcellularLocation>
</comment>
<protein>
    <submittedName>
        <fullName evidence="10">Branched-chain amino acid:cation transporter, LIVCS family</fullName>
    </submittedName>
</protein>
<evidence type="ECO:0000256" key="4">
    <source>
        <dbReference type="ARBA" id="ARBA00022475"/>
    </source>
</evidence>
<feature type="transmembrane region" description="Helical" evidence="9">
    <location>
        <begin position="198"/>
        <end position="216"/>
    </location>
</feature>
<evidence type="ECO:0000256" key="7">
    <source>
        <dbReference type="ARBA" id="ARBA00022989"/>
    </source>
</evidence>
<feature type="transmembrane region" description="Helical" evidence="9">
    <location>
        <begin position="228"/>
        <end position="250"/>
    </location>
</feature>
<gene>
    <name evidence="10" type="ORF">SAMN04489737_1049</name>
</gene>
<comment type="similarity">
    <text evidence="2">Belongs to the branched chain amino acid transporter family.</text>
</comment>
<feature type="transmembrane region" description="Helical" evidence="9">
    <location>
        <begin position="44"/>
        <end position="65"/>
    </location>
</feature>
<dbReference type="STRING" id="131112.SAMN04489737_1049"/>
<feature type="transmembrane region" description="Helical" evidence="9">
    <location>
        <begin position="311"/>
        <end position="333"/>
    </location>
</feature>
<dbReference type="GO" id="GO:0015820">
    <property type="term" value="P:L-leucine transport"/>
    <property type="evidence" value="ECO:0007669"/>
    <property type="project" value="TreeGrafter"/>
</dbReference>
<keyword evidence="7 9" id="KW-1133">Transmembrane helix</keyword>
<dbReference type="PANTHER" id="PTHR30588">
    <property type="entry name" value="BRANCHED-CHAIN AMINO ACID TRANSPORT SYSTEM 2 CARRIER PROTEIN"/>
    <property type="match status" value="1"/>
</dbReference>
<feature type="transmembrane region" description="Helical" evidence="9">
    <location>
        <begin position="77"/>
        <end position="97"/>
    </location>
</feature>
<evidence type="ECO:0000256" key="2">
    <source>
        <dbReference type="ARBA" id="ARBA00008540"/>
    </source>
</evidence>
<feature type="transmembrane region" description="Helical" evidence="9">
    <location>
        <begin position="369"/>
        <end position="388"/>
    </location>
</feature>
<dbReference type="AlphaFoldDB" id="A0A1H2LH62"/>
<evidence type="ECO:0000313" key="10">
    <source>
        <dbReference type="EMBL" id="SDU79948.1"/>
    </source>
</evidence>
<dbReference type="PANTHER" id="PTHR30588:SF0">
    <property type="entry name" value="BRANCHED-CHAIN AMINO ACID PERMEASE BRNQ"/>
    <property type="match status" value="1"/>
</dbReference>
<name>A0A1H2LH62_9ACTO</name>
<keyword evidence="5 9" id="KW-0812">Transmembrane</keyword>
<sequence length="437" mass="46383">MFSHSTKSIIFAGFALFAMFFGAGNLILPAMIGVEAGGYAYPAVFGFVLTGAVLTVAGMIAAGSLNPGETRLADRVGPRFGLIFTTVLFVATAMLYPTPRVAAVSFEMAAVPIVGSGHLQLFFYTVVFFGICYVLVRQPAKIIERIGGFLTPVLIVLLIVLVVASYTLPDLNHEPIERYVHAPIANGLIEGYFTMDSLATLMYGPVIVGALAAAGFSGAKLRRGMAGASILAGSLLAACYIGLVHLGAVGNGANGAVVVTSVSHELFGRTGQLVFGLIIFLACLTTALGLLASSSDYFHKLFPKISQHTWLLIHLAVVFPLSNLGLETILSLVAPLNQLLYPITISIIVVALLDMALPKSRTLVWSYRLGTYTAVVLAIPEALNSTGIRAFAPLRTVLDLFPMGHLQMAWVVPTLLAIIIGLLYDLAGDRARRTVEA</sequence>
<feature type="transmembrane region" description="Helical" evidence="9">
    <location>
        <begin position="117"/>
        <end position="136"/>
    </location>
</feature>
<dbReference type="GO" id="GO:0005304">
    <property type="term" value="F:L-valine transmembrane transporter activity"/>
    <property type="evidence" value="ECO:0007669"/>
    <property type="project" value="TreeGrafter"/>
</dbReference>
<keyword evidence="8 9" id="KW-0472">Membrane</keyword>
<evidence type="ECO:0000256" key="1">
    <source>
        <dbReference type="ARBA" id="ARBA00004651"/>
    </source>
</evidence>
<dbReference type="GO" id="GO:0015190">
    <property type="term" value="F:L-leucine transmembrane transporter activity"/>
    <property type="evidence" value="ECO:0007669"/>
    <property type="project" value="TreeGrafter"/>
</dbReference>
<evidence type="ECO:0000313" key="11">
    <source>
        <dbReference type="Proteomes" id="UP000214355"/>
    </source>
</evidence>
<dbReference type="EMBL" id="LT629804">
    <property type="protein sequence ID" value="SDU79948.1"/>
    <property type="molecule type" value="Genomic_DNA"/>
</dbReference>
<dbReference type="NCBIfam" id="TIGR00796">
    <property type="entry name" value="livcs"/>
    <property type="match status" value="1"/>
</dbReference>
<dbReference type="RefSeq" id="WP_091280693.1">
    <property type="nucleotide sequence ID" value="NZ_JABAPH010000011.1"/>
</dbReference>
<dbReference type="GO" id="GO:0015188">
    <property type="term" value="F:L-isoleucine transmembrane transporter activity"/>
    <property type="evidence" value="ECO:0007669"/>
    <property type="project" value="TreeGrafter"/>
</dbReference>
<keyword evidence="3" id="KW-0813">Transport</keyword>
<dbReference type="OrthoDB" id="9783920at2"/>
<evidence type="ECO:0000256" key="5">
    <source>
        <dbReference type="ARBA" id="ARBA00022692"/>
    </source>
</evidence>
<feature type="transmembrane region" description="Helical" evidence="9">
    <location>
        <begin position="339"/>
        <end position="357"/>
    </location>
</feature>
<evidence type="ECO:0000256" key="3">
    <source>
        <dbReference type="ARBA" id="ARBA00022448"/>
    </source>
</evidence>
<dbReference type="Pfam" id="PF05525">
    <property type="entry name" value="Branch_AA_trans"/>
    <property type="match status" value="1"/>
</dbReference>
<evidence type="ECO:0000256" key="6">
    <source>
        <dbReference type="ARBA" id="ARBA00022970"/>
    </source>
</evidence>
<keyword evidence="6" id="KW-0029">Amino-acid transport</keyword>
<keyword evidence="11" id="KW-1185">Reference proteome</keyword>
<feature type="transmembrane region" description="Helical" evidence="9">
    <location>
        <begin position="9"/>
        <end position="32"/>
    </location>
</feature>
<dbReference type="InterPro" id="IPR004685">
    <property type="entry name" value="Brnchd-chn_aa_trnsp_Livcs"/>
</dbReference>
<dbReference type="GO" id="GO:0005886">
    <property type="term" value="C:plasma membrane"/>
    <property type="evidence" value="ECO:0007669"/>
    <property type="project" value="UniProtKB-SubCell"/>
</dbReference>
<dbReference type="GO" id="GO:0015818">
    <property type="term" value="P:isoleucine transport"/>
    <property type="evidence" value="ECO:0007669"/>
    <property type="project" value="TreeGrafter"/>
</dbReference>
<proteinExistence type="inferred from homology"/>
<accession>A0A1H2LH62</accession>